<feature type="region of interest" description="Disordered" evidence="1">
    <location>
        <begin position="1"/>
        <end position="20"/>
    </location>
</feature>
<gene>
    <name evidence="2" type="ORF">GCM10023225_00350</name>
</gene>
<name>A0ABP9H343_9ACTN</name>
<dbReference type="SUPFAM" id="SSF54690">
    <property type="entry name" value="Molybdopterin synthase subunit MoaE"/>
    <property type="match status" value="1"/>
</dbReference>
<evidence type="ECO:0000256" key="1">
    <source>
        <dbReference type="SAM" id="MobiDB-lite"/>
    </source>
</evidence>
<dbReference type="Proteomes" id="UP001501195">
    <property type="component" value="Unassembled WGS sequence"/>
</dbReference>
<comment type="caution">
    <text evidence="2">The sequence shown here is derived from an EMBL/GenBank/DDBJ whole genome shotgun (WGS) entry which is preliminary data.</text>
</comment>
<reference evidence="3" key="1">
    <citation type="journal article" date="2019" name="Int. J. Syst. Evol. Microbiol.">
        <title>The Global Catalogue of Microorganisms (GCM) 10K type strain sequencing project: providing services to taxonomists for standard genome sequencing and annotation.</title>
        <authorList>
            <consortium name="The Broad Institute Genomics Platform"/>
            <consortium name="The Broad Institute Genome Sequencing Center for Infectious Disease"/>
            <person name="Wu L."/>
            <person name="Ma J."/>
        </authorList>
    </citation>
    <scope>NUCLEOTIDE SEQUENCE [LARGE SCALE GENOMIC DNA]</scope>
    <source>
        <strain evidence="3">JCM 18126</strain>
    </source>
</reference>
<organism evidence="2 3">
    <name type="scientific">Kineococcus glutinatus</name>
    <dbReference type="NCBI Taxonomy" id="1070872"/>
    <lineage>
        <taxon>Bacteria</taxon>
        <taxon>Bacillati</taxon>
        <taxon>Actinomycetota</taxon>
        <taxon>Actinomycetes</taxon>
        <taxon>Kineosporiales</taxon>
        <taxon>Kineosporiaceae</taxon>
        <taxon>Kineococcus</taxon>
    </lineage>
</organism>
<evidence type="ECO:0000313" key="2">
    <source>
        <dbReference type="EMBL" id="GAA4960728.1"/>
    </source>
</evidence>
<dbReference type="RefSeq" id="WP_345710265.1">
    <property type="nucleotide sequence ID" value="NZ_BAABIL010000003.1"/>
</dbReference>
<proteinExistence type="predicted"/>
<accession>A0ABP9H343</accession>
<dbReference type="Pfam" id="PF02391">
    <property type="entry name" value="MoaE"/>
    <property type="match status" value="1"/>
</dbReference>
<keyword evidence="3" id="KW-1185">Reference proteome</keyword>
<dbReference type="InterPro" id="IPR036563">
    <property type="entry name" value="MoaE_sf"/>
</dbReference>
<dbReference type="EMBL" id="BAABIL010000003">
    <property type="protein sequence ID" value="GAA4960728.1"/>
    <property type="molecule type" value="Genomic_DNA"/>
</dbReference>
<dbReference type="PANTHER" id="PTHR23404">
    <property type="entry name" value="MOLYBDOPTERIN SYNTHASE RELATED"/>
    <property type="match status" value="1"/>
</dbReference>
<evidence type="ECO:0008006" key="4">
    <source>
        <dbReference type="Google" id="ProtNLM"/>
    </source>
</evidence>
<sequence>MSSPTGEIPSAARDASRLTEPARRVVRTEVVDAPLDVAEHAALVSDAAAGAVVTFAGVVRDHDCGRGVERLRYVGHPSAPDVLRAVAADVAARCRVDAVAVSHRLGDLEVGDCALAVAVSAAHRHEAFAAAALLVDEVKRLLPVWKHQHFADGTREWVASP</sequence>
<dbReference type="Gene3D" id="3.90.1170.40">
    <property type="entry name" value="Molybdopterin biosynthesis MoaE subunit"/>
    <property type="match status" value="1"/>
</dbReference>
<evidence type="ECO:0000313" key="3">
    <source>
        <dbReference type="Proteomes" id="UP001501195"/>
    </source>
</evidence>
<protein>
    <recommendedName>
        <fullName evidence="4">Molybdopterin synthase subunit MoaE</fullName>
    </recommendedName>
</protein>
<dbReference type="InterPro" id="IPR003448">
    <property type="entry name" value="Mopterin_biosynth_MoaE"/>
</dbReference>
<dbReference type="CDD" id="cd00756">
    <property type="entry name" value="MoaE"/>
    <property type="match status" value="1"/>
</dbReference>